<proteinExistence type="predicted"/>
<evidence type="ECO:0000256" key="1">
    <source>
        <dbReference type="ARBA" id="ARBA00000085"/>
    </source>
</evidence>
<dbReference type="InterPro" id="IPR036097">
    <property type="entry name" value="HisK_dim/P_sf"/>
</dbReference>
<dbReference type="InterPro" id="IPR003594">
    <property type="entry name" value="HATPase_dom"/>
</dbReference>
<dbReference type="PANTHER" id="PTHR45453:SF2">
    <property type="entry name" value="HISTIDINE KINASE"/>
    <property type="match status" value="1"/>
</dbReference>
<keyword evidence="9 16" id="KW-0418">Kinase</keyword>
<dbReference type="Gene3D" id="1.10.287.130">
    <property type="match status" value="1"/>
</dbReference>
<dbReference type="SUPFAM" id="SSF47384">
    <property type="entry name" value="Homodimeric domain of signal transducing histidine kinase"/>
    <property type="match status" value="1"/>
</dbReference>
<feature type="transmembrane region" description="Helical" evidence="14">
    <location>
        <begin position="46"/>
        <end position="64"/>
    </location>
</feature>
<keyword evidence="13 14" id="KW-0472">Membrane</keyword>
<sequence length="361" mass="41604">MKGLTLAVFLRDRLLYIVVCMLIIFLSVLMLLLERERYPKLIELNTVFYFVVLALFFVALWLVLDYLRLRPYYKQLLIAIERSDGLFTSAILHEAVTREQKLAARLLEEQHRAYLDELGKYRRQQELHNHFALQWVHHMKTPVSVIDLLSQEALRQTAHTEEEQRHFAASVQEEAERITNGLEMMLYSARIDKFEFDLRIERTALHELARGVLNAHKRLCIRHSIFPRLEGEAWVETDPKWMTFVLNQFVSNAIKYSKNKPGSKSLLLRIMPQANNGTLLSVQDEGIGIPSHDIPRIYDPFFTGENGRTTGESTGMGLYLTKQVCGRLGHALSVLSEAGKGTTFTVSFSPQGIHRLAQKHE</sequence>
<evidence type="ECO:0000256" key="7">
    <source>
        <dbReference type="ARBA" id="ARBA00022692"/>
    </source>
</evidence>
<feature type="domain" description="Histidine kinase" evidence="15">
    <location>
        <begin position="134"/>
        <end position="352"/>
    </location>
</feature>
<dbReference type="SMART" id="SM00387">
    <property type="entry name" value="HATPase_c"/>
    <property type="match status" value="1"/>
</dbReference>
<evidence type="ECO:0000313" key="16">
    <source>
        <dbReference type="EMBL" id="MDQ0115341.1"/>
    </source>
</evidence>
<dbReference type="Pfam" id="PF00512">
    <property type="entry name" value="HisKA"/>
    <property type="match status" value="1"/>
</dbReference>
<organism evidence="16 17">
    <name type="scientific">Paenibacillus harenae</name>
    <dbReference type="NCBI Taxonomy" id="306543"/>
    <lineage>
        <taxon>Bacteria</taxon>
        <taxon>Bacillati</taxon>
        <taxon>Bacillota</taxon>
        <taxon>Bacilli</taxon>
        <taxon>Bacillales</taxon>
        <taxon>Paenibacillaceae</taxon>
        <taxon>Paenibacillus</taxon>
    </lineage>
</organism>
<dbReference type="PROSITE" id="PS50109">
    <property type="entry name" value="HIS_KIN"/>
    <property type="match status" value="1"/>
</dbReference>
<name>A0ABT9U6S8_PAEHA</name>
<evidence type="ECO:0000256" key="14">
    <source>
        <dbReference type="SAM" id="Phobius"/>
    </source>
</evidence>
<keyword evidence="12" id="KW-0902">Two-component regulatory system</keyword>
<protein>
    <recommendedName>
        <fullName evidence="3">histidine kinase</fullName>
        <ecNumber evidence="3">2.7.13.3</ecNumber>
    </recommendedName>
</protein>
<feature type="transmembrane region" description="Helical" evidence="14">
    <location>
        <begin position="14"/>
        <end position="34"/>
    </location>
</feature>
<accession>A0ABT9U6S8</accession>
<dbReference type="InterPro" id="IPR004358">
    <property type="entry name" value="Sig_transdc_His_kin-like_C"/>
</dbReference>
<keyword evidence="17" id="KW-1185">Reference proteome</keyword>
<reference evidence="16 17" key="1">
    <citation type="submission" date="2023-07" db="EMBL/GenBank/DDBJ databases">
        <title>Sorghum-associated microbial communities from plants grown in Nebraska, USA.</title>
        <authorList>
            <person name="Schachtman D."/>
        </authorList>
    </citation>
    <scope>NUCLEOTIDE SEQUENCE [LARGE SCALE GENOMIC DNA]</scope>
    <source>
        <strain evidence="16 17">CC482</strain>
    </source>
</reference>
<gene>
    <name evidence="16" type="ORF">J2T15_004799</name>
</gene>
<dbReference type="PANTHER" id="PTHR45453">
    <property type="entry name" value="PHOSPHATE REGULON SENSOR PROTEIN PHOR"/>
    <property type="match status" value="1"/>
</dbReference>
<evidence type="ECO:0000313" key="17">
    <source>
        <dbReference type="Proteomes" id="UP001229346"/>
    </source>
</evidence>
<evidence type="ECO:0000256" key="10">
    <source>
        <dbReference type="ARBA" id="ARBA00022840"/>
    </source>
</evidence>
<dbReference type="EC" id="2.7.13.3" evidence="3"/>
<dbReference type="Gene3D" id="3.30.565.10">
    <property type="entry name" value="Histidine kinase-like ATPase, C-terminal domain"/>
    <property type="match status" value="1"/>
</dbReference>
<evidence type="ECO:0000256" key="11">
    <source>
        <dbReference type="ARBA" id="ARBA00022989"/>
    </source>
</evidence>
<dbReference type="GO" id="GO:0016301">
    <property type="term" value="F:kinase activity"/>
    <property type="evidence" value="ECO:0007669"/>
    <property type="project" value="UniProtKB-KW"/>
</dbReference>
<comment type="catalytic activity">
    <reaction evidence="1">
        <text>ATP + protein L-histidine = ADP + protein N-phospho-L-histidine.</text>
        <dbReference type="EC" id="2.7.13.3"/>
    </reaction>
</comment>
<dbReference type="InterPro" id="IPR036890">
    <property type="entry name" value="HATPase_C_sf"/>
</dbReference>
<comment type="subcellular location">
    <subcellularLocation>
        <location evidence="2">Cell membrane</location>
        <topology evidence="2">Multi-pass membrane protein</topology>
    </subcellularLocation>
</comment>
<dbReference type="SUPFAM" id="SSF55874">
    <property type="entry name" value="ATPase domain of HSP90 chaperone/DNA topoisomerase II/histidine kinase"/>
    <property type="match status" value="1"/>
</dbReference>
<keyword evidence="10" id="KW-0067">ATP-binding</keyword>
<evidence type="ECO:0000256" key="13">
    <source>
        <dbReference type="ARBA" id="ARBA00023136"/>
    </source>
</evidence>
<evidence type="ECO:0000256" key="5">
    <source>
        <dbReference type="ARBA" id="ARBA00022553"/>
    </source>
</evidence>
<keyword evidence="4" id="KW-1003">Cell membrane</keyword>
<keyword evidence="6" id="KW-0808">Transferase</keyword>
<keyword evidence="7 14" id="KW-0812">Transmembrane</keyword>
<dbReference type="InterPro" id="IPR005467">
    <property type="entry name" value="His_kinase_dom"/>
</dbReference>
<dbReference type="InterPro" id="IPR003661">
    <property type="entry name" value="HisK_dim/P_dom"/>
</dbReference>
<evidence type="ECO:0000256" key="3">
    <source>
        <dbReference type="ARBA" id="ARBA00012438"/>
    </source>
</evidence>
<evidence type="ECO:0000259" key="15">
    <source>
        <dbReference type="PROSITE" id="PS50109"/>
    </source>
</evidence>
<dbReference type="EMBL" id="JAUSSU010000010">
    <property type="protein sequence ID" value="MDQ0115341.1"/>
    <property type="molecule type" value="Genomic_DNA"/>
</dbReference>
<evidence type="ECO:0000256" key="12">
    <source>
        <dbReference type="ARBA" id="ARBA00023012"/>
    </source>
</evidence>
<dbReference type="PRINTS" id="PR00344">
    <property type="entry name" value="BCTRLSENSOR"/>
</dbReference>
<evidence type="ECO:0000256" key="8">
    <source>
        <dbReference type="ARBA" id="ARBA00022741"/>
    </source>
</evidence>
<evidence type="ECO:0000256" key="9">
    <source>
        <dbReference type="ARBA" id="ARBA00022777"/>
    </source>
</evidence>
<dbReference type="Proteomes" id="UP001229346">
    <property type="component" value="Unassembled WGS sequence"/>
</dbReference>
<dbReference type="CDD" id="cd00082">
    <property type="entry name" value="HisKA"/>
    <property type="match status" value="1"/>
</dbReference>
<keyword evidence="5" id="KW-0597">Phosphoprotein</keyword>
<evidence type="ECO:0000256" key="2">
    <source>
        <dbReference type="ARBA" id="ARBA00004651"/>
    </source>
</evidence>
<dbReference type="InterPro" id="IPR050351">
    <property type="entry name" value="BphY/WalK/GraS-like"/>
</dbReference>
<dbReference type="SMART" id="SM00388">
    <property type="entry name" value="HisKA"/>
    <property type="match status" value="1"/>
</dbReference>
<evidence type="ECO:0000256" key="6">
    <source>
        <dbReference type="ARBA" id="ARBA00022679"/>
    </source>
</evidence>
<keyword evidence="11 14" id="KW-1133">Transmembrane helix</keyword>
<comment type="caution">
    <text evidence="16">The sequence shown here is derived from an EMBL/GenBank/DDBJ whole genome shotgun (WGS) entry which is preliminary data.</text>
</comment>
<keyword evidence="8" id="KW-0547">Nucleotide-binding</keyword>
<dbReference type="Pfam" id="PF02518">
    <property type="entry name" value="HATPase_c"/>
    <property type="match status" value="1"/>
</dbReference>
<evidence type="ECO:0000256" key="4">
    <source>
        <dbReference type="ARBA" id="ARBA00022475"/>
    </source>
</evidence>
<dbReference type="RefSeq" id="WP_307206897.1">
    <property type="nucleotide sequence ID" value="NZ_JAUSSU010000010.1"/>
</dbReference>